<accession>A0AAD5RAD9</accession>
<name>A0AAD5RAD9_PARTN</name>
<protein>
    <submittedName>
        <fullName evidence="2">Uncharacterized protein</fullName>
    </submittedName>
</protein>
<gene>
    <name evidence="2" type="ORF">KIN20_033500</name>
</gene>
<dbReference type="EMBL" id="JAHQIW010006994">
    <property type="protein sequence ID" value="KAJ1371534.1"/>
    <property type="molecule type" value="Genomic_DNA"/>
</dbReference>
<proteinExistence type="predicted"/>
<sequence length="55" mass="5960">MDLIRAHSSTDAQAQEHRSKAAPSSSARSFLTNVITESNRPKACNRAARNYIGGD</sequence>
<evidence type="ECO:0000313" key="3">
    <source>
        <dbReference type="Proteomes" id="UP001196413"/>
    </source>
</evidence>
<evidence type="ECO:0000313" key="2">
    <source>
        <dbReference type="EMBL" id="KAJ1371534.1"/>
    </source>
</evidence>
<keyword evidence="3" id="KW-1185">Reference proteome</keyword>
<feature type="region of interest" description="Disordered" evidence="1">
    <location>
        <begin position="1"/>
        <end position="34"/>
    </location>
</feature>
<organism evidence="2 3">
    <name type="scientific">Parelaphostrongylus tenuis</name>
    <name type="common">Meningeal worm</name>
    <dbReference type="NCBI Taxonomy" id="148309"/>
    <lineage>
        <taxon>Eukaryota</taxon>
        <taxon>Metazoa</taxon>
        <taxon>Ecdysozoa</taxon>
        <taxon>Nematoda</taxon>
        <taxon>Chromadorea</taxon>
        <taxon>Rhabditida</taxon>
        <taxon>Rhabditina</taxon>
        <taxon>Rhabditomorpha</taxon>
        <taxon>Strongyloidea</taxon>
        <taxon>Metastrongylidae</taxon>
        <taxon>Parelaphostrongylus</taxon>
    </lineage>
</organism>
<comment type="caution">
    <text evidence="2">The sequence shown here is derived from an EMBL/GenBank/DDBJ whole genome shotgun (WGS) entry which is preliminary data.</text>
</comment>
<evidence type="ECO:0000256" key="1">
    <source>
        <dbReference type="SAM" id="MobiDB-lite"/>
    </source>
</evidence>
<reference evidence="2" key="1">
    <citation type="submission" date="2021-06" db="EMBL/GenBank/DDBJ databases">
        <title>Parelaphostrongylus tenuis whole genome reference sequence.</title>
        <authorList>
            <person name="Garwood T.J."/>
            <person name="Larsen P.A."/>
            <person name="Fountain-Jones N.M."/>
            <person name="Garbe J.R."/>
            <person name="Macchietto M.G."/>
            <person name="Kania S.A."/>
            <person name="Gerhold R.W."/>
            <person name="Richards J.E."/>
            <person name="Wolf T.M."/>
        </authorList>
    </citation>
    <scope>NUCLEOTIDE SEQUENCE</scope>
    <source>
        <strain evidence="2">MNPRO001-30</strain>
        <tissue evidence="2">Meninges</tissue>
    </source>
</reference>
<dbReference type="Proteomes" id="UP001196413">
    <property type="component" value="Unassembled WGS sequence"/>
</dbReference>
<dbReference type="AlphaFoldDB" id="A0AAD5RAD9"/>